<evidence type="ECO:0000256" key="1">
    <source>
        <dbReference type="ARBA" id="ARBA00005380"/>
    </source>
</evidence>
<keyword evidence="6 12" id="KW-0547">Nucleotide-binding</keyword>
<comment type="pathway">
    <text evidence="12">Carbohydrate metabolism; D-ribose degradation; D-ribose 5-phosphate from beta-D-ribopyranose: step 2/2.</text>
</comment>
<dbReference type="InterPro" id="IPR002139">
    <property type="entry name" value="Ribo/fructo_kinase"/>
</dbReference>
<feature type="binding site" evidence="12">
    <location>
        <begin position="52"/>
        <end position="56"/>
    </location>
    <ligand>
        <name>substrate</name>
    </ligand>
</feature>
<dbReference type="PROSITE" id="PS00584">
    <property type="entry name" value="PFKB_KINASES_2"/>
    <property type="match status" value="1"/>
</dbReference>
<evidence type="ECO:0000256" key="3">
    <source>
        <dbReference type="ARBA" id="ARBA00016943"/>
    </source>
</evidence>
<protein>
    <recommendedName>
        <fullName evidence="3 12">Ribokinase</fullName>
        <shortName evidence="12">RK</shortName>
        <ecNumber evidence="2 12">2.7.1.15</ecNumber>
    </recommendedName>
</protein>
<feature type="binding site" evidence="12">
    <location>
        <position position="292"/>
    </location>
    <ligand>
        <name>K(+)</name>
        <dbReference type="ChEBI" id="CHEBI:29103"/>
    </ligand>
</feature>
<feature type="binding site" evidence="12">
    <location>
        <begin position="230"/>
        <end position="235"/>
    </location>
    <ligand>
        <name>ATP</name>
        <dbReference type="ChEBI" id="CHEBI:30616"/>
    </ligand>
</feature>
<keyword evidence="5 12" id="KW-0479">Metal-binding</keyword>
<dbReference type="CDD" id="cd01174">
    <property type="entry name" value="ribokinase"/>
    <property type="match status" value="1"/>
</dbReference>
<feature type="binding site" evidence="12">
    <location>
        <position position="256"/>
    </location>
    <ligand>
        <name>K(+)</name>
        <dbReference type="ChEBI" id="CHEBI:29103"/>
    </ligand>
</feature>
<evidence type="ECO:0000256" key="2">
    <source>
        <dbReference type="ARBA" id="ARBA00012035"/>
    </source>
</evidence>
<dbReference type="KEGG" id="brz:CFK38_01960"/>
<keyword evidence="12" id="KW-0963">Cytoplasm</keyword>
<feature type="domain" description="Carbohydrate kinase PfkB" evidence="14">
    <location>
        <begin position="15"/>
        <end position="303"/>
    </location>
</feature>
<dbReference type="PANTHER" id="PTHR10584:SF166">
    <property type="entry name" value="RIBOKINASE"/>
    <property type="match status" value="1"/>
</dbReference>
<comment type="similarity">
    <text evidence="1">Belongs to the carbohydrate kinase pfkB family.</text>
</comment>
<dbReference type="InterPro" id="IPR002173">
    <property type="entry name" value="Carboh/pur_kinase_PfkB_CS"/>
</dbReference>
<feature type="binding site" evidence="12">
    <location>
        <position position="301"/>
    </location>
    <ligand>
        <name>K(+)</name>
        <dbReference type="ChEBI" id="CHEBI:29103"/>
    </ligand>
</feature>
<evidence type="ECO:0000256" key="10">
    <source>
        <dbReference type="ARBA" id="ARBA00022958"/>
    </source>
</evidence>
<dbReference type="UniPathway" id="UPA00916">
    <property type="reaction ID" value="UER00889"/>
</dbReference>
<dbReference type="GO" id="GO:0004747">
    <property type="term" value="F:ribokinase activity"/>
    <property type="evidence" value="ECO:0007669"/>
    <property type="project" value="UniProtKB-UniRule"/>
</dbReference>
<evidence type="ECO:0000256" key="9">
    <source>
        <dbReference type="ARBA" id="ARBA00022842"/>
    </source>
</evidence>
<feature type="binding site" evidence="12">
    <location>
        <position position="258"/>
    </location>
    <ligand>
        <name>K(+)</name>
        <dbReference type="ChEBI" id="CHEBI:29103"/>
    </ligand>
</feature>
<dbReference type="PANTHER" id="PTHR10584">
    <property type="entry name" value="SUGAR KINASE"/>
    <property type="match status" value="1"/>
</dbReference>
<evidence type="ECO:0000256" key="5">
    <source>
        <dbReference type="ARBA" id="ARBA00022723"/>
    </source>
</evidence>
<keyword evidence="16" id="KW-1185">Reference proteome</keyword>
<dbReference type="GO" id="GO:0019303">
    <property type="term" value="P:D-ribose catabolic process"/>
    <property type="evidence" value="ECO:0007669"/>
    <property type="project" value="UniProtKB-UniRule"/>
</dbReference>
<dbReference type="InterPro" id="IPR011877">
    <property type="entry name" value="Ribokinase"/>
</dbReference>
<feature type="active site" description="Proton acceptor" evidence="12">
    <location>
        <position position="262"/>
    </location>
</feature>
<evidence type="ECO:0000256" key="6">
    <source>
        <dbReference type="ARBA" id="ARBA00022741"/>
    </source>
</evidence>
<feature type="binding site" evidence="12">
    <location>
        <position position="297"/>
    </location>
    <ligand>
        <name>K(+)</name>
        <dbReference type="ChEBI" id="CHEBI:29103"/>
    </ligand>
</feature>
<comment type="activity regulation">
    <text evidence="12">Activated by a monovalent cation that binds near, but not in, the active site. The most likely occupant of the site in vivo is potassium. Ion binding induces a conformational change that may alter substrate affinity.</text>
</comment>
<feature type="binding site" evidence="12">
    <location>
        <position position="262"/>
    </location>
    <ligand>
        <name>substrate</name>
    </ligand>
</feature>
<name>A0A291GJQ0_9MICO</name>
<sequence>MGAADRTSRQAESSTEILVVGSVNLDLVLTLDALPLPGETLYSRSSRRSPGGKGANQALAAARLGGRVRLAARVGQDSEADQALALLREDGVDLSAVEALAEHATGLAIVEVDAQGENSIVLVPGANLVWNDLGQTVALVADADIFVCQGEIPAEVVDAVSSACSPAQRLLLNLAPVIPVRSETLRCADPLVVNEHEGRAVLALLGGDAVEEADVMRDLLDAGVRSVVMTLGPRGALLGDADGLRQVPSPQVEAVDTTGAGDAFVGGLALRLAAGDDLDQAARFAARLGAAAVTRDGAQPSYPRTVDGLPSPTGIAG</sequence>
<dbReference type="GO" id="GO:0046872">
    <property type="term" value="F:metal ion binding"/>
    <property type="evidence" value="ECO:0007669"/>
    <property type="project" value="UniProtKB-KW"/>
</dbReference>
<dbReference type="GO" id="GO:0005829">
    <property type="term" value="C:cytosol"/>
    <property type="evidence" value="ECO:0007669"/>
    <property type="project" value="TreeGrafter"/>
</dbReference>
<feature type="binding site" evidence="12">
    <location>
        <begin position="24"/>
        <end position="26"/>
    </location>
    <ligand>
        <name>substrate</name>
    </ligand>
</feature>
<evidence type="ECO:0000256" key="4">
    <source>
        <dbReference type="ARBA" id="ARBA00022679"/>
    </source>
</evidence>
<dbReference type="InterPro" id="IPR011611">
    <property type="entry name" value="PfkB_dom"/>
</dbReference>
<dbReference type="Pfam" id="PF00294">
    <property type="entry name" value="PfkB"/>
    <property type="match status" value="1"/>
</dbReference>
<dbReference type="AlphaFoldDB" id="A0A291GJQ0"/>
<gene>
    <name evidence="12" type="primary">rbsK</name>
    <name evidence="15" type="ORF">CFK38_01960</name>
</gene>
<dbReference type="InterPro" id="IPR029056">
    <property type="entry name" value="Ribokinase-like"/>
</dbReference>
<evidence type="ECO:0000256" key="13">
    <source>
        <dbReference type="SAM" id="MobiDB-lite"/>
    </source>
</evidence>
<comment type="subcellular location">
    <subcellularLocation>
        <location evidence="12">Cytoplasm</location>
    </subcellularLocation>
</comment>
<reference evidence="16" key="1">
    <citation type="submission" date="2017-09" db="EMBL/GenBank/DDBJ databases">
        <title>Brachybacterium sp. VM2412.</title>
        <authorList>
            <person name="Tak E.J."/>
            <person name="Bae J.-W."/>
        </authorList>
    </citation>
    <scope>NUCLEOTIDE SEQUENCE [LARGE SCALE GENOMIC DNA]</scope>
    <source>
        <strain evidence="16">VM2412</strain>
    </source>
</reference>
<feature type="binding site" evidence="12">
    <location>
        <begin position="261"/>
        <end position="262"/>
    </location>
    <ligand>
        <name>ATP</name>
        <dbReference type="ChEBI" id="CHEBI:30616"/>
    </ligand>
</feature>
<feature type="binding site" evidence="12">
    <location>
        <position position="194"/>
    </location>
    <ligand>
        <name>ATP</name>
        <dbReference type="ChEBI" id="CHEBI:30616"/>
    </ligand>
</feature>
<dbReference type="GO" id="GO:0005524">
    <property type="term" value="F:ATP binding"/>
    <property type="evidence" value="ECO:0007669"/>
    <property type="project" value="UniProtKB-UniRule"/>
</dbReference>
<feature type="binding site" evidence="12">
    <location>
        <position position="151"/>
    </location>
    <ligand>
        <name>substrate</name>
    </ligand>
</feature>
<organism evidence="15 16">
    <name type="scientific">Brachybacterium vulturis</name>
    <dbReference type="NCBI Taxonomy" id="2017484"/>
    <lineage>
        <taxon>Bacteria</taxon>
        <taxon>Bacillati</taxon>
        <taxon>Actinomycetota</taxon>
        <taxon>Actinomycetes</taxon>
        <taxon>Micrococcales</taxon>
        <taxon>Dermabacteraceae</taxon>
        <taxon>Brachybacterium</taxon>
    </lineage>
</organism>
<keyword evidence="9 12" id="KW-0460">Magnesium</keyword>
<dbReference type="Gene3D" id="3.40.1190.20">
    <property type="match status" value="1"/>
</dbReference>
<keyword evidence="4 12" id="KW-0808">Transferase</keyword>
<feature type="binding site" evidence="12">
    <location>
        <position position="295"/>
    </location>
    <ligand>
        <name>K(+)</name>
        <dbReference type="ChEBI" id="CHEBI:29103"/>
    </ligand>
</feature>
<keyword evidence="8 12" id="KW-0067">ATP-binding</keyword>
<keyword evidence="11 12" id="KW-0119">Carbohydrate metabolism</keyword>
<dbReference type="SUPFAM" id="SSF53613">
    <property type="entry name" value="Ribokinase-like"/>
    <property type="match status" value="1"/>
</dbReference>
<comment type="cofactor">
    <cofactor evidence="12">
        <name>Mg(2+)</name>
        <dbReference type="ChEBI" id="CHEBI:18420"/>
    </cofactor>
    <text evidence="12">Requires a divalent cation, most likely magnesium in vivo, as an electrophilic catalyst to aid phosphoryl group transfer. It is the chelate of the metal and the nucleotide that is the actual substrate.</text>
</comment>
<comment type="caution">
    <text evidence="12">Lacks conserved residue(s) required for the propagation of feature annotation.</text>
</comment>
<keyword evidence="10 12" id="KW-0630">Potassium</keyword>
<dbReference type="EC" id="2.7.1.15" evidence="2 12"/>
<evidence type="ECO:0000313" key="16">
    <source>
        <dbReference type="Proteomes" id="UP000218165"/>
    </source>
</evidence>
<dbReference type="Proteomes" id="UP000218165">
    <property type="component" value="Chromosome"/>
</dbReference>
<evidence type="ECO:0000259" key="14">
    <source>
        <dbReference type="Pfam" id="PF00294"/>
    </source>
</evidence>
<comment type="catalytic activity">
    <reaction evidence="12">
        <text>D-ribose + ATP = D-ribose 5-phosphate + ADP + H(+)</text>
        <dbReference type="Rhea" id="RHEA:13697"/>
        <dbReference type="ChEBI" id="CHEBI:15378"/>
        <dbReference type="ChEBI" id="CHEBI:30616"/>
        <dbReference type="ChEBI" id="CHEBI:47013"/>
        <dbReference type="ChEBI" id="CHEBI:78346"/>
        <dbReference type="ChEBI" id="CHEBI:456216"/>
        <dbReference type="EC" id="2.7.1.15"/>
    </reaction>
</comment>
<comment type="similarity">
    <text evidence="12">Belongs to the carbohydrate kinase PfkB family. Ribokinase subfamily.</text>
</comment>
<evidence type="ECO:0000256" key="12">
    <source>
        <dbReference type="HAMAP-Rule" id="MF_01987"/>
    </source>
</evidence>
<feature type="region of interest" description="Disordered" evidence="13">
    <location>
        <begin position="297"/>
        <end position="317"/>
    </location>
</feature>
<dbReference type="HAMAP" id="MF_01987">
    <property type="entry name" value="Ribokinase"/>
    <property type="match status" value="1"/>
</dbReference>
<accession>A0A291GJQ0</accession>
<dbReference type="PRINTS" id="PR00990">
    <property type="entry name" value="RIBOKINASE"/>
</dbReference>
<evidence type="ECO:0000256" key="8">
    <source>
        <dbReference type="ARBA" id="ARBA00022840"/>
    </source>
</evidence>
<dbReference type="EMBL" id="CP023563">
    <property type="protein sequence ID" value="ATG50425.1"/>
    <property type="molecule type" value="Genomic_DNA"/>
</dbReference>
<dbReference type="OrthoDB" id="9775849at2"/>
<comment type="function">
    <text evidence="12">Catalyzes the phosphorylation of ribose at O-5 in a reaction requiring ATP and magnesium. The resulting D-ribose-5-phosphate can then be used either for sythesis of nucleotides, histidine, and tryptophan, or as a component of the pentose phosphate pathway.</text>
</comment>
<evidence type="ECO:0000313" key="15">
    <source>
        <dbReference type="EMBL" id="ATG50425.1"/>
    </source>
</evidence>
<proteinExistence type="inferred from homology"/>
<evidence type="ECO:0000256" key="7">
    <source>
        <dbReference type="ARBA" id="ARBA00022777"/>
    </source>
</evidence>
<keyword evidence="7 12" id="KW-0418">Kinase</keyword>
<dbReference type="RefSeq" id="WP_096801565.1">
    <property type="nucleotide sequence ID" value="NZ_CP023563.1"/>
</dbReference>
<evidence type="ECO:0000256" key="11">
    <source>
        <dbReference type="ARBA" id="ARBA00023277"/>
    </source>
</evidence>
<comment type="subunit">
    <text evidence="12">Homodimer.</text>
</comment>